<gene>
    <name evidence="2" type="ORF">Celaphus_00012127</name>
</gene>
<dbReference type="Gene3D" id="2.70.210.12">
    <property type="entry name" value="GTP1/OBG domain"/>
    <property type="match status" value="1"/>
</dbReference>
<evidence type="ECO:0000313" key="2">
    <source>
        <dbReference type="EMBL" id="OWK06353.1"/>
    </source>
</evidence>
<dbReference type="Pfam" id="PF01018">
    <property type="entry name" value="GTP1_OBG"/>
    <property type="match status" value="1"/>
</dbReference>
<dbReference type="SUPFAM" id="SSF82051">
    <property type="entry name" value="Obg GTP-binding protein N-terminal domain"/>
    <property type="match status" value="1"/>
</dbReference>
<name>A0A212CJX0_CEREH</name>
<dbReference type="GO" id="GO:0005739">
    <property type="term" value="C:mitochondrion"/>
    <property type="evidence" value="ECO:0007669"/>
    <property type="project" value="TreeGrafter"/>
</dbReference>
<dbReference type="GO" id="GO:0005525">
    <property type="term" value="F:GTP binding"/>
    <property type="evidence" value="ECO:0007669"/>
    <property type="project" value="InterPro"/>
</dbReference>
<dbReference type="GO" id="GO:0003924">
    <property type="term" value="F:GTPase activity"/>
    <property type="evidence" value="ECO:0007669"/>
    <property type="project" value="InterPro"/>
</dbReference>
<dbReference type="InterPro" id="IPR006169">
    <property type="entry name" value="GTP1_OBG_dom"/>
</dbReference>
<comment type="caution">
    <text evidence="2">The sequence shown here is derived from an EMBL/GenBank/DDBJ whole genome shotgun (WGS) entry which is preliminary data.</text>
</comment>
<feature type="domain" description="Obg" evidence="1">
    <location>
        <begin position="13"/>
        <end position="134"/>
    </location>
</feature>
<dbReference type="GO" id="GO:0042254">
    <property type="term" value="P:ribosome biogenesis"/>
    <property type="evidence" value="ECO:0007669"/>
    <property type="project" value="UniProtKB-UniRule"/>
</dbReference>
<dbReference type="Proteomes" id="UP000242450">
    <property type="component" value="Chromosome 18"/>
</dbReference>
<protein>
    <submittedName>
        <fullName evidence="2">GTPBP10</fullName>
    </submittedName>
</protein>
<proteinExistence type="predicted"/>
<sequence>MVRGSCVLYRKYGNFIDNLRLFTKGGSGGMGYPRLGGEGGKGGDVWVVAHNKMTLKQLKDKYPQKRVSALKGSKGKDCEIPVPVGVSVTDKNGELNKEKDRILVAEGGLGGKLLTNFLPLKGQKRVIHLDLKLIADIGLVG</sequence>
<dbReference type="AlphaFoldDB" id="A0A212CJX0"/>
<dbReference type="EMBL" id="MKHE01000018">
    <property type="protein sequence ID" value="OWK06353.1"/>
    <property type="molecule type" value="Genomic_DNA"/>
</dbReference>
<dbReference type="PROSITE" id="PS51883">
    <property type="entry name" value="OBG"/>
    <property type="match status" value="1"/>
</dbReference>
<dbReference type="PANTHER" id="PTHR11702:SF43">
    <property type="entry name" value="GTP-BINDING PROTEIN 10"/>
    <property type="match status" value="1"/>
</dbReference>
<evidence type="ECO:0000313" key="3">
    <source>
        <dbReference type="Proteomes" id="UP000242450"/>
    </source>
</evidence>
<evidence type="ECO:0000259" key="1">
    <source>
        <dbReference type="PROSITE" id="PS51883"/>
    </source>
</evidence>
<keyword evidence="3" id="KW-1185">Reference proteome</keyword>
<dbReference type="OrthoDB" id="347018at2759"/>
<accession>A0A212CJX0</accession>
<feature type="non-terminal residue" evidence="2">
    <location>
        <position position="141"/>
    </location>
</feature>
<reference evidence="2 3" key="1">
    <citation type="journal article" date="2018" name="Mol. Genet. Genomics">
        <title>The red deer Cervus elaphus genome CerEla1.0: sequencing, annotating, genes, and chromosomes.</title>
        <authorList>
            <person name="Bana N.A."/>
            <person name="Nyiri A."/>
            <person name="Nagy J."/>
            <person name="Frank K."/>
            <person name="Nagy T."/>
            <person name="Steger V."/>
            <person name="Schiller M."/>
            <person name="Lakatos P."/>
            <person name="Sugar L."/>
            <person name="Horn P."/>
            <person name="Barta E."/>
            <person name="Orosz L."/>
        </authorList>
    </citation>
    <scope>NUCLEOTIDE SEQUENCE [LARGE SCALE GENOMIC DNA]</scope>
    <source>
        <strain evidence="2">Hungarian</strain>
    </source>
</reference>
<dbReference type="InterPro" id="IPR036726">
    <property type="entry name" value="GTP1_OBG_dom_sf"/>
</dbReference>
<dbReference type="PANTHER" id="PTHR11702">
    <property type="entry name" value="DEVELOPMENTALLY REGULATED GTP-BINDING PROTEIN-RELATED"/>
    <property type="match status" value="1"/>
</dbReference>
<organism evidence="2 3">
    <name type="scientific">Cervus elaphus hippelaphus</name>
    <name type="common">European red deer</name>
    <dbReference type="NCBI Taxonomy" id="46360"/>
    <lineage>
        <taxon>Eukaryota</taxon>
        <taxon>Metazoa</taxon>
        <taxon>Chordata</taxon>
        <taxon>Craniata</taxon>
        <taxon>Vertebrata</taxon>
        <taxon>Euteleostomi</taxon>
        <taxon>Mammalia</taxon>
        <taxon>Eutheria</taxon>
        <taxon>Laurasiatheria</taxon>
        <taxon>Artiodactyla</taxon>
        <taxon>Ruminantia</taxon>
        <taxon>Pecora</taxon>
        <taxon>Cervidae</taxon>
        <taxon>Cervinae</taxon>
        <taxon>Cervus</taxon>
    </lineage>
</organism>
<dbReference type="InterPro" id="IPR045086">
    <property type="entry name" value="OBG_GTPase"/>
</dbReference>